<feature type="chain" id="PRO_5016127538" evidence="1">
    <location>
        <begin position="19"/>
        <end position="194"/>
    </location>
</feature>
<dbReference type="RefSeq" id="WP_010795268.1">
    <property type="nucleotide sequence ID" value="NZ_CP069262.1"/>
</dbReference>
<dbReference type="Proteomes" id="UP000250443">
    <property type="component" value="Unassembled WGS sequence"/>
</dbReference>
<organism evidence="4 5">
    <name type="scientific">Pseudomonas luteola</name>
    <dbReference type="NCBI Taxonomy" id="47886"/>
    <lineage>
        <taxon>Bacteria</taxon>
        <taxon>Pseudomonadati</taxon>
        <taxon>Pseudomonadota</taxon>
        <taxon>Gammaproteobacteria</taxon>
        <taxon>Pseudomonadales</taxon>
        <taxon>Pseudomonadaceae</taxon>
        <taxon>Pseudomonas</taxon>
    </lineage>
</organism>
<feature type="domain" description="Lipid/polyisoprenoid-binding YceI-like" evidence="2">
    <location>
        <begin position="19"/>
        <end position="188"/>
    </location>
</feature>
<evidence type="ECO:0000259" key="2">
    <source>
        <dbReference type="SMART" id="SM00867"/>
    </source>
</evidence>
<reference evidence="3 6" key="2">
    <citation type="submission" date="2020-10" db="EMBL/GenBank/DDBJ databases">
        <title>Genome sequences of Pseudomonas isolates.</title>
        <authorList>
            <person name="Wessels L."/>
            <person name="Reich F."/>
            <person name="Hammerl J."/>
        </authorList>
    </citation>
    <scope>NUCLEOTIDE SEQUENCE [LARGE SCALE GENOMIC DNA]</scope>
    <source>
        <strain evidence="3 6">20-MO00624-0</strain>
    </source>
</reference>
<evidence type="ECO:0000313" key="6">
    <source>
        <dbReference type="Proteomes" id="UP000626180"/>
    </source>
</evidence>
<dbReference type="Proteomes" id="UP000626180">
    <property type="component" value="Unassembled WGS sequence"/>
</dbReference>
<dbReference type="EMBL" id="UAUF01000009">
    <property type="protein sequence ID" value="SPZ03888.1"/>
    <property type="molecule type" value="Genomic_DNA"/>
</dbReference>
<dbReference type="InterPro" id="IPR027016">
    <property type="entry name" value="UCP029811"/>
</dbReference>
<dbReference type="AlphaFoldDB" id="A0A2X2C965"/>
<accession>A0A2X2C965</accession>
<dbReference type="InterPro" id="IPR036761">
    <property type="entry name" value="TTHA0802/YceI-like_sf"/>
</dbReference>
<evidence type="ECO:0000313" key="5">
    <source>
        <dbReference type="Proteomes" id="UP000250443"/>
    </source>
</evidence>
<dbReference type="Pfam" id="PF04264">
    <property type="entry name" value="YceI"/>
    <property type="match status" value="1"/>
</dbReference>
<dbReference type="SMART" id="SM00867">
    <property type="entry name" value="YceI"/>
    <property type="match status" value="1"/>
</dbReference>
<dbReference type="PIRSF" id="PIRSF029811">
    <property type="entry name" value="UCP029811"/>
    <property type="match status" value="1"/>
</dbReference>
<evidence type="ECO:0000256" key="1">
    <source>
        <dbReference type="SAM" id="SignalP"/>
    </source>
</evidence>
<gene>
    <name evidence="3" type="ORF">IRZ65_05985</name>
    <name evidence="4" type="ORF">NCTC11842_01229</name>
</gene>
<dbReference type="InterPro" id="IPR007372">
    <property type="entry name" value="Lipid/polyisoprenoid-bd_YceI"/>
</dbReference>
<reference evidence="4 5" key="1">
    <citation type="submission" date="2018-06" db="EMBL/GenBank/DDBJ databases">
        <authorList>
            <consortium name="Pathogen Informatics"/>
            <person name="Doyle S."/>
        </authorList>
    </citation>
    <scope>NUCLEOTIDE SEQUENCE [LARGE SCALE GENOMIC DNA]</scope>
    <source>
        <strain evidence="4 5">NCTC11842</strain>
    </source>
</reference>
<keyword evidence="1" id="KW-0732">Signal</keyword>
<protein>
    <submittedName>
        <fullName evidence="3">YceI family protein</fullName>
    </submittedName>
    <submittedName>
        <fullName evidence="4">YceI-like domain-containing protein</fullName>
    </submittedName>
</protein>
<dbReference type="Gene3D" id="2.40.128.110">
    <property type="entry name" value="Lipid/polyisoprenoid-binding, YceI-like"/>
    <property type="match status" value="1"/>
</dbReference>
<proteinExistence type="predicted"/>
<dbReference type="EMBL" id="JADMCD010000002">
    <property type="protein sequence ID" value="MBF8640224.1"/>
    <property type="molecule type" value="Genomic_DNA"/>
</dbReference>
<name>A0A2X2C965_PSELU</name>
<sequence length="194" mass="21666">MRAFILALTVAFSPFVFADWQVESSYSRVSFVTVKRGNMADVQFFSTVTGVIDQHGSARLALPYESLDNTLALQTERMRETLFKADQYPEAVITSQIDLPTWEQMPVGSIRQEKLDFELEINGQKQRLKADVSVTRIGETLVQVSTLQPVLIKAIDFSLLEGLDKLKEIASVPSITPEVPVSVLLTLRHVPTPT</sequence>
<keyword evidence="6" id="KW-1185">Reference proteome</keyword>
<dbReference type="SUPFAM" id="SSF101874">
    <property type="entry name" value="YceI-like"/>
    <property type="match status" value="1"/>
</dbReference>
<feature type="signal peptide" evidence="1">
    <location>
        <begin position="1"/>
        <end position="18"/>
    </location>
</feature>
<dbReference type="GeneID" id="300266493"/>
<evidence type="ECO:0000313" key="3">
    <source>
        <dbReference type="EMBL" id="MBF8640224.1"/>
    </source>
</evidence>
<evidence type="ECO:0000313" key="4">
    <source>
        <dbReference type="EMBL" id="SPZ03888.1"/>
    </source>
</evidence>